<dbReference type="STRING" id="1234409.C683_0704"/>
<comment type="catalytic activity">
    <reaction evidence="11">
        <text>isopentenyl diphosphate + (2E)-geranyl diphosphate = (2E,6E)-farnesyl diphosphate + diphosphate</text>
        <dbReference type="Rhea" id="RHEA:19361"/>
        <dbReference type="ChEBI" id="CHEBI:33019"/>
        <dbReference type="ChEBI" id="CHEBI:58057"/>
        <dbReference type="ChEBI" id="CHEBI:128769"/>
        <dbReference type="ChEBI" id="CHEBI:175763"/>
        <dbReference type="EC" id="2.5.1.10"/>
    </reaction>
</comment>
<dbReference type="SUPFAM" id="SSF48576">
    <property type="entry name" value="Terpenoid synthases"/>
    <property type="match status" value="1"/>
</dbReference>
<comment type="cofactor">
    <cofactor evidence="1">
        <name>Mg(2+)</name>
        <dbReference type="ChEBI" id="CHEBI:18420"/>
    </cofactor>
</comment>
<dbReference type="AlphaFoldDB" id="K8ZLD2"/>
<evidence type="ECO:0000256" key="5">
    <source>
        <dbReference type="ARBA" id="ARBA00022679"/>
    </source>
</evidence>
<evidence type="ECO:0000256" key="12">
    <source>
        <dbReference type="RuleBase" id="RU004466"/>
    </source>
</evidence>
<protein>
    <recommendedName>
        <fullName evidence="4">Farnesyl diphosphate synthase</fullName>
        <ecNumber evidence="3">2.5.1.10</ecNumber>
    </recommendedName>
    <alternativeName>
        <fullName evidence="10">(2E,6E)-farnesyl diphosphate synthase</fullName>
    </alternativeName>
    <alternativeName>
        <fullName evidence="9">Geranyltranstransferase</fullName>
    </alternativeName>
</protein>
<evidence type="ECO:0000256" key="10">
    <source>
        <dbReference type="ARBA" id="ARBA00032873"/>
    </source>
</evidence>
<sequence>MKLDEVQTHLSKVEAIFLDQMKNTASFRLKESMEYSFLAGGKRIRPLLLLSLYADLTGKIEDKAITVATALEMIHTYSLIHDDLPAMDNDDYRRGQYSNHKQFDEATAILAGDALLTDAFVVLAKSPIDSALKIRLVEELASTAGSNGMVAGQMEDMLGEEKHLSLQELQKIHREKTGRLFVFACQAAAQLADKDDYLAQKLGEHLGIAFQIRDDILDVTASFESLGKTIGKDAATEKSTYVQCFGLEGAKEKLKEQIQEAKETLAQLTNERGATWEIIERIEKVN</sequence>
<comment type="similarity">
    <text evidence="2 12">Belongs to the FPP/GGPP synthase family.</text>
</comment>
<dbReference type="InterPro" id="IPR008949">
    <property type="entry name" value="Isoprenoid_synthase_dom_sf"/>
</dbReference>
<dbReference type="InterPro" id="IPR000092">
    <property type="entry name" value="Polyprenyl_synt"/>
</dbReference>
<dbReference type="CDD" id="cd00685">
    <property type="entry name" value="Trans_IPPS_HT"/>
    <property type="match status" value="1"/>
</dbReference>
<keyword evidence="7" id="KW-0460">Magnesium</keyword>
<evidence type="ECO:0000256" key="1">
    <source>
        <dbReference type="ARBA" id="ARBA00001946"/>
    </source>
</evidence>
<dbReference type="GO" id="GO:0016114">
    <property type="term" value="P:terpenoid biosynthetic process"/>
    <property type="evidence" value="ECO:0007669"/>
    <property type="project" value="UniProtKB-ARBA"/>
</dbReference>
<evidence type="ECO:0000256" key="2">
    <source>
        <dbReference type="ARBA" id="ARBA00006706"/>
    </source>
</evidence>
<evidence type="ECO:0000256" key="4">
    <source>
        <dbReference type="ARBA" id="ARBA00015100"/>
    </source>
</evidence>
<dbReference type="SFLD" id="SFLDG01017">
    <property type="entry name" value="Polyprenyl_Transferase_Like"/>
    <property type="match status" value="1"/>
</dbReference>
<organism evidence="14 15">
    <name type="scientific">Catellicoccus marimammalium M35/04/3</name>
    <dbReference type="NCBI Taxonomy" id="1234409"/>
    <lineage>
        <taxon>Bacteria</taxon>
        <taxon>Bacillati</taxon>
        <taxon>Bacillota</taxon>
        <taxon>Bacilli</taxon>
        <taxon>Lactobacillales</taxon>
        <taxon>Enterococcaceae</taxon>
        <taxon>Catellicoccus</taxon>
    </lineage>
</organism>
<evidence type="ECO:0000313" key="15">
    <source>
        <dbReference type="Proteomes" id="UP000016057"/>
    </source>
</evidence>
<dbReference type="GO" id="GO:0046872">
    <property type="term" value="F:metal ion binding"/>
    <property type="evidence" value="ECO:0007669"/>
    <property type="project" value="UniProtKB-KW"/>
</dbReference>
<dbReference type="OrthoDB" id="9805316at2"/>
<reference evidence="14 15" key="1">
    <citation type="journal article" date="2013" name="Genome Announc.">
        <title>Draft Genome Sequence of Catellicoccus marimammalium, a Novel Species Commonly Found in Gull Feces.</title>
        <authorList>
            <person name="Weigand M.R."/>
            <person name="Ryu H."/>
            <person name="Bozcek L."/>
            <person name="Konstantinidis K.T."/>
            <person name="Santo Domingo J.W."/>
        </authorList>
    </citation>
    <scope>NUCLEOTIDE SEQUENCE [LARGE SCALE GENOMIC DNA]</scope>
    <source>
        <strain evidence="14 15">M35/04/3</strain>
    </source>
</reference>
<dbReference type="NCBIfam" id="NF045485">
    <property type="entry name" value="FPPsyn"/>
    <property type="match status" value="1"/>
</dbReference>
<dbReference type="GO" id="GO:0004337">
    <property type="term" value="F:(2E,6E)-farnesyl diphosphate synthase activity"/>
    <property type="evidence" value="ECO:0007669"/>
    <property type="project" value="UniProtKB-EC"/>
</dbReference>
<dbReference type="Proteomes" id="UP000016057">
    <property type="component" value="Unassembled WGS sequence"/>
</dbReference>
<dbReference type="Pfam" id="PF00348">
    <property type="entry name" value="polyprenyl_synt"/>
    <property type="match status" value="1"/>
</dbReference>
<dbReference type="SFLD" id="SFLDS00005">
    <property type="entry name" value="Isoprenoid_Synthase_Type_I"/>
    <property type="match status" value="1"/>
</dbReference>
<dbReference type="EC" id="2.5.1.10" evidence="3"/>
<dbReference type="InterPro" id="IPR033749">
    <property type="entry name" value="Polyprenyl_synt_CS"/>
</dbReference>
<keyword evidence="15" id="KW-1185">Reference proteome</keyword>
<dbReference type="eggNOG" id="COG0142">
    <property type="taxonomic scope" value="Bacteria"/>
</dbReference>
<gene>
    <name evidence="14" type="ORF">C683_0704</name>
</gene>
<dbReference type="GO" id="GO:0005737">
    <property type="term" value="C:cytoplasm"/>
    <property type="evidence" value="ECO:0007669"/>
    <property type="project" value="UniProtKB-ARBA"/>
</dbReference>
<name>K8ZLD2_9ENTE</name>
<feature type="coiled-coil region" evidence="13">
    <location>
        <begin position="244"/>
        <end position="271"/>
    </location>
</feature>
<dbReference type="EMBL" id="AMYT01000017">
    <property type="protein sequence ID" value="EKU27373.1"/>
    <property type="molecule type" value="Genomic_DNA"/>
</dbReference>
<keyword evidence="8" id="KW-0414">Isoprene biosynthesis</keyword>
<dbReference type="RefSeq" id="WP_009490076.1">
    <property type="nucleotide sequence ID" value="NZ_AMYT01000017.1"/>
</dbReference>
<keyword evidence="5 12" id="KW-0808">Transferase</keyword>
<accession>K8ZLD2</accession>
<evidence type="ECO:0000256" key="9">
    <source>
        <dbReference type="ARBA" id="ARBA00032380"/>
    </source>
</evidence>
<dbReference type="PROSITE" id="PS00723">
    <property type="entry name" value="POLYPRENYL_SYNTHASE_1"/>
    <property type="match status" value="1"/>
</dbReference>
<evidence type="ECO:0000256" key="8">
    <source>
        <dbReference type="ARBA" id="ARBA00023229"/>
    </source>
</evidence>
<comment type="caution">
    <text evidence="14">The sequence shown here is derived from an EMBL/GenBank/DDBJ whole genome shotgun (WGS) entry which is preliminary data.</text>
</comment>
<keyword evidence="13" id="KW-0175">Coiled coil</keyword>
<dbReference type="InterPro" id="IPR053378">
    <property type="entry name" value="Prenyl_diphosphate_synthase"/>
</dbReference>
<evidence type="ECO:0000256" key="11">
    <source>
        <dbReference type="ARBA" id="ARBA00049399"/>
    </source>
</evidence>
<evidence type="ECO:0000256" key="3">
    <source>
        <dbReference type="ARBA" id="ARBA00012439"/>
    </source>
</evidence>
<dbReference type="PATRIC" id="fig|1234409.3.peg.655"/>
<evidence type="ECO:0000256" key="6">
    <source>
        <dbReference type="ARBA" id="ARBA00022723"/>
    </source>
</evidence>
<evidence type="ECO:0000256" key="13">
    <source>
        <dbReference type="SAM" id="Coils"/>
    </source>
</evidence>
<dbReference type="FunFam" id="1.10.600.10:FF:000001">
    <property type="entry name" value="Geranylgeranyl diphosphate synthase"/>
    <property type="match status" value="1"/>
</dbReference>
<dbReference type="PANTHER" id="PTHR43281">
    <property type="entry name" value="FARNESYL DIPHOSPHATE SYNTHASE"/>
    <property type="match status" value="1"/>
</dbReference>
<keyword evidence="6" id="KW-0479">Metal-binding</keyword>
<dbReference type="Gene3D" id="1.10.600.10">
    <property type="entry name" value="Farnesyl Diphosphate Synthase"/>
    <property type="match status" value="1"/>
</dbReference>
<evidence type="ECO:0000256" key="7">
    <source>
        <dbReference type="ARBA" id="ARBA00022842"/>
    </source>
</evidence>
<dbReference type="PROSITE" id="PS00444">
    <property type="entry name" value="POLYPRENYL_SYNTHASE_2"/>
    <property type="match status" value="1"/>
</dbReference>
<proteinExistence type="inferred from homology"/>
<evidence type="ECO:0000313" key="14">
    <source>
        <dbReference type="EMBL" id="EKU27373.1"/>
    </source>
</evidence>
<dbReference type="PANTHER" id="PTHR43281:SF1">
    <property type="entry name" value="FARNESYL DIPHOSPHATE SYNTHASE"/>
    <property type="match status" value="1"/>
</dbReference>